<evidence type="ECO:0000256" key="8">
    <source>
        <dbReference type="ARBA" id="ARBA00044633"/>
    </source>
</evidence>
<gene>
    <name evidence="10" type="ORF">SAMN02745205_01716</name>
</gene>
<keyword evidence="5 10" id="KW-0808">Transferase</keyword>
<dbReference type="GO" id="GO:0009073">
    <property type="term" value="P:aromatic amino acid family biosynthetic process"/>
    <property type="evidence" value="ECO:0007669"/>
    <property type="project" value="UniProtKB-KW"/>
</dbReference>
<dbReference type="AlphaFoldDB" id="A0A1T4MYH2"/>
<protein>
    <recommendedName>
        <fullName evidence="3">3-phosphoshikimate 1-carboxyvinyltransferase</fullName>
        <ecNumber evidence="3">2.5.1.19</ecNumber>
    </recommendedName>
    <alternativeName>
        <fullName evidence="7">5-enolpyruvylshikimate-3-phosphate synthase</fullName>
    </alternativeName>
</protein>
<dbReference type="GO" id="GO:0008652">
    <property type="term" value="P:amino acid biosynthetic process"/>
    <property type="evidence" value="ECO:0007669"/>
    <property type="project" value="UniProtKB-KW"/>
</dbReference>
<proteinExistence type="inferred from homology"/>
<evidence type="ECO:0000259" key="9">
    <source>
        <dbReference type="Pfam" id="PF00275"/>
    </source>
</evidence>
<dbReference type="GO" id="GO:0009423">
    <property type="term" value="P:chorismate biosynthetic process"/>
    <property type="evidence" value="ECO:0007669"/>
    <property type="project" value="UniProtKB-UniPathway"/>
</dbReference>
<evidence type="ECO:0000256" key="4">
    <source>
        <dbReference type="ARBA" id="ARBA00022605"/>
    </source>
</evidence>
<evidence type="ECO:0000256" key="7">
    <source>
        <dbReference type="ARBA" id="ARBA00030046"/>
    </source>
</evidence>
<feature type="domain" description="Enolpyruvate transferase" evidence="9">
    <location>
        <begin position="78"/>
        <end position="425"/>
    </location>
</feature>
<dbReference type="PANTHER" id="PTHR21090">
    <property type="entry name" value="AROM/DEHYDROQUINATE SYNTHASE"/>
    <property type="match status" value="1"/>
</dbReference>
<reference evidence="10 11" key="1">
    <citation type="submission" date="2017-02" db="EMBL/GenBank/DDBJ databases">
        <authorList>
            <person name="Peterson S.W."/>
        </authorList>
    </citation>
    <scope>NUCLEOTIDE SEQUENCE [LARGE SCALE GENOMIC DNA]</scope>
    <source>
        <strain evidence="10 11">ATCC 700135</strain>
    </source>
</reference>
<dbReference type="PIRSF" id="PIRSF000505">
    <property type="entry name" value="EPSPS"/>
    <property type="match status" value="1"/>
</dbReference>
<dbReference type="PANTHER" id="PTHR21090:SF5">
    <property type="entry name" value="PENTAFUNCTIONAL AROM POLYPEPTIDE"/>
    <property type="match status" value="1"/>
</dbReference>
<organism evidence="10 11">
    <name type="scientific">Porphyromonas cangingivalis</name>
    <dbReference type="NCBI Taxonomy" id="36874"/>
    <lineage>
        <taxon>Bacteria</taxon>
        <taxon>Pseudomonadati</taxon>
        <taxon>Bacteroidota</taxon>
        <taxon>Bacteroidia</taxon>
        <taxon>Bacteroidales</taxon>
        <taxon>Porphyromonadaceae</taxon>
        <taxon>Porphyromonas</taxon>
    </lineage>
</organism>
<evidence type="ECO:0000313" key="10">
    <source>
        <dbReference type="EMBL" id="SJZ71894.1"/>
    </source>
</evidence>
<dbReference type="EMBL" id="FUWL01000016">
    <property type="protein sequence ID" value="SJZ71894.1"/>
    <property type="molecule type" value="Genomic_DNA"/>
</dbReference>
<name>A0A1T4MYH2_PORCN</name>
<dbReference type="EC" id="2.5.1.19" evidence="3"/>
<dbReference type="UniPathway" id="UPA00053">
    <property type="reaction ID" value="UER00089"/>
</dbReference>
<dbReference type="InterPro" id="IPR013792">
    <property type="entry name" value="RNA3'P_cycl/enolpyr_Trfase_a/b"/>
</dbReference>
<dbReference type="Proteomes" id="UP000189956">
    <property type="component" value="Unassembled WGS sequence"/>
</dbReference>
<comment type="similarity">
    <text evidence="2">Belongs to the EPSP synthase family.</text>
</comment>
<comment type="catalytic activity">
    <reaction evidence="8">
        <text>3-phosphoshikimate + phosphoenolpyruvate = 5-O-(1-carboxyvinyl)-3-phosphoshikimate + phosphate</text>
        <dbReference type="Rhea" id="RHEA:21256"/>
        <dbReference type="ChEBI" id="CHEBI:43474"/>
        <dbReference type="ChEBI" id="CHEBI:57701"/>
        <dbReference type="ChEBI" id="CHEBI:58702"/>
        <dbReference type="ChEBI" id="CHEBI:145989"/>
        <dbReference type="EC" id="2.5.1.19"/>
    </reaction>
    <physiologicalReaction direction="left-to-right" evidence="8">
        <dbReference type="Rhea" id="RHEA:21257"/>
    </physiologicalReaction>
</comment>
<dbReference type="Gene3D" id="3.65.10.10">
    <property type="entry name" value="Enolpyruvate transferase domain"/>
    <property type="match status" value="2"/>
</dbReference>
<evidence type="ECO:0000256" key="6">
    <source>
        <dbReference type="ARBA" id="ARBA00023141"/>
    </source>
</evidence>
<evidence type="ECO:0000256" key="2">
    <source>
        <dbReference type="ARBA" id="ARBA00009948"/>
    </source>
</evidence>
<accession>A0A1T4MYH2</accession>
<dbReference type="InterPro" id="IPR001986">
    <property type="entry name" value="Enolpyruvate_Tfrase_dom"/>
</dbReference>
<keyword evidence="6" id="KW-0057">Aromatic amino acid biosynthesis</keyword>
<evidence type="ECO:0000256" key="1">
    <source>
        <dbReference type="ARBA" id="ARBA00004811"/>
    </source>
</evidence>
<evidence type="ECO:0000313" key="11">
    <source>
        <dbReference type="Proteomes" id="UP000189956"/>
    </source>
</evidence>
<dbReference type="InterPro" id="IPR006264">
    <property type="entry name" value="EPSP_synthase"/>
</dbReference>
<evidence type="ECO:0000256" key="3">
    <source>
        <dbReference type="ARBA" id="ARBA00012450"/>
    </source>
</evidence>
<keyword evidence="4" id="KW-0028">Amino-acid biosynthesis</keyword>
<dbReference type="SUPFAM" id="SSF55205">
    <property type="entry name" value="EPT/RTPC-like"/>
    <property type="match status" value="1"/>
</dbReference>
<dbReference type="InterPro" id="IPR036968">
    <property type="entry name" value="Enolpyruvate_Tfrase_sf"/>
</dbReference>
<dbReference type="Pfam" id="PF00275">
    <property type="entry name" value="EPSP_synthase"/>
    <property type="match status" value="1"/>
</dbReference>
<sequence>MALKVEICLKKPLKKREMLLLSRSKSIYSRDIIIRNILGKPIPAGEHRDESKDIQILLEACEALSKCYLMCKDHNLSSPVYIHQSGTAMRLMTALLSCSEGSFILRGDPQVQKRPIAPLVDALKTLGADITYMDKEGHLPLLIRGCNLASHGTIDARGWESSQYVSALLLIAPKVKGGLRLLRSRQDGSTPYIDLTIEQMKRYGASVVWQGDLITVSDTPYRLPPQITDERDWSSAGYWYQLLALHPDLSELYLPGLFFTDSLQGDKTVAKLFEAFGIYTAESSGGVTLSKRIPTDPDQGEVPTIDLSHYPDLFPTLAVSYAMLGRSVHLVGLRSLAIKESNRLDTVLSGLRAMGFTDGLRYDSDTFSYDGTPRNPSSTPIIIDSHDDHRIAMSFAIAGATMPIGLTVEGAESVRKSYPAFWDELSKVATLRPHPIPSLP</sequence>
<dbReference type="GO" id="GO:0003866">
    <property type="term" value="F:3-phosphoshikimate 1-carboxyvinyltransferase activity"/>
    <property type="evidence" value="ECO:0007669"/>
    <property type="project" value="UniProtKB-EC"/>
</dbReference>
<evidence type="ECO:0000256" key="5">
    <source>
        <dbReference type="ARBA" id="ARBA00022679"/>
    </source>
</evidence>
<comment type="pathway">
    <text evidence="1">Metabolic intermediate biosynthesis; chorismate biosynthesis; chorismate from D-erythrose 4-phosphate and phosphoenolpyruvate: step 6/7.</text>
</comment>